<dbReference type="AlphaFoldDB" id="A0A0F9QMR4"/>
<feature type="transmembrane region" description="Helical" evidence="2">
    <location>
        <begin position="59"/>
        <end position="80"/>
    </location>
</feature>
<feature type="coiled-coil region" evidence="1">
    <location>
        <begin position="133"/>
        <end position="160"/>
    </location>
</feature>
<protein>
    <submittedName>
        <fullName evidence="3">Uncharacterized protein</fullName>
    </submittedName>
</protein>
<gene>
    <name evidence="3" type="ORF">LCGC14_0996460</name>
</gene>
<keyword evidence="1" id="KW-0175">Coiled coil</keyword>
<keyword evidence="2" id="KW-0472">Membrane</keyword>
<keyword evidence="2" id="KW-0812">Transmembrane</keyword>
<comment type="caution">
    <text evidence="3">The sequence shown here is derived from an EMBL/GenBank/DDBJ whole genome shotgun (WGS) entry which is preliminary data.</text>
</comment>
<evidence type="ECO:0000256" key="2">
    <source>
        <dbReference type="SAM" id="Phobius"/>
    </source>
</evidence>
<accession>A0A0F9QMR4</accession>
<feature type="transmembrane region" description="Helical" evidence="2">
    <location>
        <begin position="36"/>
        <end position="53"/>
    </location>
</feature>
<organism evidence="3">
    <name type="scientific">marine sediment metagenome</name>
    <dbReference type="NCBI Taxonomy" id="412755"/>
    <lineage>
        <taxon>unclassified sequences</taxon>
        <taxon>metagenomes</taxon>
        <taxon>ecological metagenomes</taxon>
    </lineage>
</organism>
<keyword evidence="2" id="KW-1133">Transmembrane helix</keyword>
<sequence>MQKEKPKHKYVFPEKMANFMANVDFRTQMEAGMMSQFLLLIGLTVLMVFMILFQPGSWWYKGMVIFNMAAGWLLIGSYLITTYQQYISYMEAMEIDPDEDKRKVRKKGNIIKRIIIAMKNRRIRKQSTVPQLVFDALENKKKIEREIQLKKEEKDNNIESKGG</sequence>
<dbReference type="EMBL" id="LAZR01003821">
    <property type="protein sequence ID" value="KKN14396.1"/>
    <property type="molecule type" value="Genomic_DNA"/>
</dbReference>
<evidence type="ECO:0000313" key="3">
    <source>
        <dbReference type="EMBL" id="KKN14396.1"/>
    </source>
</evidence>
<proteinExistence type="predicted"/>
<name>A0A0F9QMR4_9ZZZZ</name>
<evidence type="ECO:0000256" key="1">
    <source>
        <dbReference type="SAM" id="Coils"/>
    </source>
</evidence>
<reference evidence="3" key="1">
    <citation type="journal article" date="2015" name="Nature">
        <title>Complex archaea that bridge the gap between prokaryotes and eukaryotes.</title>
        <authorList>
            <person name="Spang A."/>
            <person name="Saw J.H."/>
            <person name="Jorgensen S.L."/>
            <person name="Zaremba-Niedzwiedzka K."/>
            <person name="Martijn J."/>
            <person name="Lind A.E."/>
            <person name="van Eijk R."/>
            <person name="Schleper C."/>
            <person name="Guy L."/>
            <person name="Ettema T.J."/>
        </authorList>
    </citation>
    <scope>NUCLEOTIDE SEQUENCE</scope>
</reference>